<dbReference type="PANTHER" id="PTHR46641:SF2">
    <property type="entry name" value="FMRFAMIDE RECEPTOR"/>
    <property type="match status" value="1"/>
</dbReference>
<dbReference type="EMBL" id="CAJNOJ010000374">
    <property type="protein sequence ID" value="CAF1422853.1"/>
    <property type="molecule type" value="Genomic_DNA"/>
</dbReference>
<dbReference type="SUPFAM" id="SSF81321">
    <property type="entry name" value="Family A G protein-coupled receptor-like"/>
    <property type="match status" value="1"/>
</dbReference>
<gene>
    <name evidence="7" type="ORF">EDS130_LOCUS37622</name>
    <name evidence="8" type="ORF">XAT740_LOCUS56568</name>
</gene>
<keyword evidence="2 5" id="KW-0812">Transmembrane</keyword>
<feature type="transmembrane region" description="Helical" evidence="5">
    <location>
        <begin position="259"/>
        <end position="283"/>
    </location>
</feature>
<feature type="transmembrane region" description="Helical" evidence="5">
    <location>
        <begin position="133"/>
        <end position="155"/>
    </location>
</feature>
<feature type="domain" description="G-protein coupled receptors family 1 profile" evidence="6">
    <location>
        <begin position="30"/>
        <end position="285"/>
    </location>
</feature>
<keyword evidence="3 5" id="KW-1133">Transmembrane helix</keyword>
<dbReference type="Gene3D" id="1.20.1070.10">
    <property type="entry name" value="Rhodopsin 7-helix transmembrane proteins"/>
    <property type="match status" value="1"/>
</dbReference>
<evidence type="ECO:0000313" key="10">
    <source>
        <dbReference type="Proteomes" id="UP000663852"/>
    </source>
</evidence>
<dbReference type="AlphaFoldDB" id="A0A815MHX8"/>
<name>A0A815MHX8_ADIRI</name>
<keyword evidence="9" id="KW-1185">Reference proteome</keyword>
<evidence type="ECO:0000256" key="2">
    <source>
        <dbReference type="ARBA" id="ARBA00022692"/>
    </source>
</evidence>
<evidence type="ECO:0000256" key="1">
    <source>
        <dbReference type="ARBA" id="ARBA00004370"/>
    </source>
</evidence>
<evidence type="ECO:0000259" key="6">
    <source>
        <dbReference type="PROSITE" id="PS50262"/>
    </source>
</evidence>
<evidence type="ECO:0000313" key="7">
    <source>
        <dbReference type="EMBL" id="CAF1422853.1"/>
    </source>
</evidence>
<accession>A0A815MHX8</accession>
<protein>
    <recommendedName>
        <fullName evidence="6">G-protein coupled receptors family 1 profile domain-containing protein</fullName>
    </recommendedName>
</protein>
<keyword evidence="4 5" id="KW-0472">Membrane</keyword>
<dbReference type="GO" id="GO:0016020">
    <property type="term" value="C:membrane"/>
    <property type="evidence" value="ECO:0007669"/>
    <property type="project" value="UniProtKB-SubCell"/>
</dbReference>
<reference evidence="7" key="1">
    <citation type="submission" date="2021-02" db="EMBL/GenBank/DDBJ databases">
        <authorList>
            <person name="Nowell W R."/>
        </authorList>
    </citation>
    <scope>NUCLEOTIDE SEQUENCE</scope>
</reference>
<feature type="transmembrane region" description="Helical" evidence="5">
    <location>
        <begin position="91"/>
        <end position="112"/>
    </location>
</feature>
<evidence type="ECO:0000256" key="4">
    <source>
        <dbReference type="ARBA" id="ARBA00023136"/>
    </source>
</evidence>
<feature type="transmembrane region" description="Helical" evidence="5">
    <location>
        <begin position="20"/>
        <end position="39"/>
    </location>
</feature>
<feature type="transmembrane region" description="Helical" evidence="5">
    <location>
        <begin position="167"/>
        <end position="192"/>
    </location>
</feature>
<proteinExistence type="predicted"/>
<feature type="transmembrane region" description="Helical" evidence="5">
    <location>
        <begin position="51"/>
        <end position="71"/>
    </location>
</feature>
<evidence type="ECO:0000313" key="8">
    <source>
        <dbReference type="EMBL" id="CAF1659471.1"/>
    </source>
</evidence>
<evidence type="ECO:0000256" key="5">
    <source>
        <dbReference type="SAM" id="Phobius"/>
    </source>
</evidence>
<dbReference type="Proteomes" id="UP000663852">
    <property type="component" value="Unassembled WGS sequence"/>
</dbReference>
<comment type="subcellular location">
    <subcellularLocation>
        <location evidence="1">Membrane</location>
    </subcellularLocation>
</comment>
<dbReference type="PANTHER" id="PTHR46641">
    <property type="entry name" value="FMRFAMIDE RECEPTOR-RELATED"/>
    <property type="match status" value="1"/>
</dbReference>
<dbReference type="PROSITE" id="PS50262">
    <property type="entry name" value="G_PROTEIN_RECEP_F1_2"/>
    <property type="match status" value="1"/>
</dbReference>
<sequence>MSDLTITLHIVRERITTIVVPSYIVLGILGNAFCIFYFLQKNQRSSSCAFHLLLVAIINIITVIFGVTAALLDLWDPISSKLLLYCRLRIYINHTLLLIRRIFTVLVSINTYTMASERLTCRMFTQQSNAIKYAIGVVISSPLITIHILIMLTTISSQRIMPDMYSLIFTIYQLLIAGIIPSLTMIIFNYLARFNMRRSTMRYNNIVKREQEHQHLRIVTIQIIIYIISAELAPLTKVCVQLTTNIAEKSQDRKAIEAFVTFIANTFLLYLNTWAPFFIYRFITF</sequence>
<organism evidence="7 10">
    <name type="scientific">Adineta ricciae</name>
    <name type="common">Rotifer</name>
    <dbReference type="NCBI Taxonomy" id="249248"/>
    <lineage>
        <taxon>Eukaryota</taxon>
        <taxon>Metazoa</taxon>
        <taxon>Spiralia</taxon>
        <taxon>Gnathifera</taxon>
        <taxon>Rotifera</taxon>
        <taxon>Eurotatoria</taxon>
        <taxon>Bdelloidea</taxon>
        <taxon>Adinetida</taxon>
        <taxon>Adinetidae</taxon>
        <taxon>Adineta</taxon>
    </lineage>
</organism>
<dbReference type="OrthoDB" id="10362795at2759"/>
<dbReference type="Proteomes" id="UP000663828">
    <property type="component" value="Unassembled WGS sequence"/>
</dbReference>
<dbReference type="InterPro" id="IPR017452">
    <property type="entry name" value="GPCR_Rhodpsn_7TM"/>
</dbReference>
<evidence type="ECO:0000256" key="3">
    <source>
        <dbReference type="ARBA" id="ARBA00022989"/>
    </source>
</evidence>
<comment type="caution">
    <text evidence="7">The sequence shown here is derived from an EMBL/GenBank/DDBJ whole genome shotgun (WGS) entry which is preliminary data.</text>
</comment>
<dbReference type="EMBL" id="CAJNOR010011167">
    <property type="protein sequence ID" value="CAF1659471.1"/>
    <property type="molecule type" value="Genomic_DNA"/>
</dbReference>
<evidence type="ECO:0000313" key="9">
    <source>
        <dbReference type="Proteomes" id="UP000663828"/>
    </source>
</evidence>
<dbReference type="InterPro" id="IPR052954">
    <property type="entry name" value="GPCR-Ligand_Int"/>
</dbReference>